<dbReference type="Pfam" id="PF07596">
    <property type="entry name" value="SBP_bac_10"/>
    <property type="match status" value="1"/>
</dbReference>
<dbReference type="Proteomes" id="UP000320176">
    <property type="component" value="Unassembled WGS sequence"/>
</dbReference>
<sequence length="437" mass="45510">MSRKRNAGFTLIELLVVIAIIALLAALLLPAITKAREAARAAQCRANLKNVGIGLFKYSVRNPGGALCSGASDFKRDGCMDTYGWVADLVNIGDANMNESLDPSNPLKGSEKLNDLIGGDTNDSKDNAPLARLSKGLCGNMTSWAGVNGPSAGSTGFAGTDASSAERASLVARYFLENGFNTNYAASWHLVRGMIKTETATGLVDTTKNELFSLTGGKFKGLGGTTGPLAASVLDKSRVSSSNVGLIGCAAPGDIDEAILGADLIISPDDHYGTALNDATSKELIKAGELLTEAFNDGPAYWDTGSKSINLIGGGVTLANQLSCERSQPTTAACASPQGTGIGVGAASTGYGVYLQDTRDWFALHQGSANILMGDGSVKTFYDDNADGFLNPGFGVTGLSETEVDGVGYADDTVEMSRDQFFGGLFLNDMYFKGVFE</sequence>
<organism evidence="2 3">
    <name type="scientific">Stieleria varia</name>
    <dbReference type="NCBI Taxonomy" id="2528005"/>
    <lineage>
        <taxon>Bacteria</taxon>
        <taxon>Pseudomonadati</taxon>
        <taxon>Planctomycetota</taxon>
        <taxon>Planctomycetia</taxon>
        <taxon>Pirellulales</taxon>
        <taxon>Pirellulaceae</taxon>
        <taxon>Stieleria</taxon>
    </lineage>
</organism>
<dbReference type="InterPro" id="IPR011453">
    <property type="entry name" value="DUF1559"/>
</dbReference>
<dbReference type="Gene3D" id="3.30.700.10">
    <property type="entry name" value="Glycoprotein, Type 4 Pilin"/>
    <property type="match status" value="1"/>
</dbReference>
<gene>
    <name evidence="2" type="primary">xcpT_6</name>
    <name evidence="2" type="ORF">Pla52n_61650</name>
</gene>
<dbReference type="PANTHER" id="PTHR30093">
    <property type="entry name" value="GENERAL SECRETION PATHWAY PROTEIN G"/>
    <property type="match status" value="1"/>
</dbReference>
<dbReference type="AlphaFoldDB" id="A0A5C6A0F8"/>
<keyword evidence="3" id="KW-1185">Reference proteome</keyword>
<dbReference type="Pfam" id="PF07963">
    <property type="entry name" value="N_methyl"/>
    <property type="match status" value="1"/>
</dbReference>
<evidence type="ECO:0000259" key="1">
    <source>
        <dbReference type="Pfam" id="PF07596"/>
    </source>
</evidence>
<dbReference type="InterPro" id="IPR027558">
    <property type="entry name" value="Pre_pil_HX9DG_C"/>
</dbReference>
<feature type="domain" description="DUF1559" evidence="1">
    <location>
        <begin position="34"/>
        <end position="385"/>
    </location>
</feature>
<dbReference type="PROSITE" id="PS00409">
    <property type="entry name" value="PROKAR_NTER_METHYL"/>
    <property type="match status" value="1"/>
</dbReference>
<evidence type="ECO:0000313" key="2">
    <source>
        <dbReference type="EMBL" id="TWT92800.1"/>
    </source>
</evidence>
<protein>
    <submittedName>
        <fullName evidence="2">Type II secretion system protein G</fullName>
    </submittedName>
</protein>
<dbReference type="EMBL" id="SJPN01000010">
    <property type="protein sequence ID" value="TWT92800.1"/>
    <property type="molecule type" value="Genomic_DNA"/>
</dbReference>
<dbReference type="RefSeq" id="WP_146523087.1">
    <property type="nucleotide sequence ID" value="NZ_CP151726.1"/>
</dbReference>
<proteinExistence type="predicted"/>
<dbReference type="OrthoDB" id="254023at2"/>
<dbReference type="PANTHER" id="PTHR30093:SF2">
    <property type="entry name" value="TYPE II SECRETION SYSTEM PROTEIN H"/>
    <property type="match status" value="1"/>
</dbReference>
<dbReference type="SUPFAM" id="SSF54523">
    <property type="entry name" value="Pili subunits"/>
    <property type="match status" value="1"/>
</dbReference>
<evidence type="ECO:0000313" key="3">
    <source>
        <dbReference type="Proteomes" id="UP000320176"/>
    </source>
</evidence>
<reference evidence="2 3" key="1">
    <citation type="submission" date="2019-02" db="EMBL/GenBank/DDBJ databases">
        <title>Deep-cultivation of Planctomycetes and their phenomic and genomic characterization uncovers novel biology.</title>
        <authorList>
            <person name="Wiegand S."/>
            <person name="Jogler M."/>
            <person name="Boedeker C."/>
            <person name="Pinto D."/>
            <person name="Vollmers J."/>
            <person name="Rivas-Marin E."/>
            <person name="Kohn T."/>
            <person name="Peeters S.H."/>
            <person name="Heuer A."/>
            <person name="Rast P."/>
            <person name="Oberbeckmann S."/>
            <person name="Bunk B."/>
            <person name="Jeske O."/>
            <person name="Meyerdierks A."/>
            <person name="Storesund J.E."/>
            <person name="Kallscheuer N."/>
            <person name="Luecker S."/>
            <person name="Lage O.M."/>
            <person name="Pohl T."/>
            <person name="Merkel B.J."/>
            <person name="Hornburger P."/>
            <person name="Mueller R.-W."/>
            <person name="Bruemmer F."/>
            <person name="Labrenz M."/>
            <person name="Spormann A.M."/>
            <person name="Op Den Camp H."/>
            <person name="Overmann J."/>
            <person name="Amann R."/>
            <person name="Jetten M.S.M."/>
            <person name="Mascher T."/>
            <person name="Medema M.H."/>
            <person name="Devos D.P."/>
            <person name="Kaster A.-K."/>
            <person name="Ovreas L."/>
            <person name="Rohde M."/>
            <person name="Galperin M.Y."/>
            <person name="Jogler C."/>
        </authorList>
    </citation>
    <scope>NUCLEOTIDE SEQUENCE [LARGE SCALE GENOMIC DNA]</scope>
    <source>
        <strain evidence="2 3">Pla52n</strain>
    </source>
</reference>
<accession>A0A5C6A0F8</accession>
<dbReference type="InterPro" id="IPR045584">
    <property type="entry name" value="Pilin-like"/>
</dbReference>
<dbReference type="InterPro" id="IPR012902">
    <property type="entry name" value="N_methyl_site"/>
</dbReference>
<dbReference type="NCBIfam" id="TIGR02532">
    <property type="entry name" value="IV_pilin_GFxxxE"/>
    <property type="match status" value="1"/>
</dbReference>
<comment type="caution">
    <text evidence="2">The sequence shown here is derived from an EMBL/GenBank/DDBJ whole genome shotgun (WGS) entry which is preliminary data.</text>
</comment>
<name>A0A5C6A0F8_9BACT</name>
<dbReference type="NCBIfam" id="TIGR04294">
    <property type="entry name" value="pre_pil_HX9DG"/>
    <property type="match status" value="1"/>
</dbReference>